<proteinExistence type="inferred from homology"/>
<evidence type="ECO:0000313" key="2">
    <source>
        <dbReference type="EMBL" id="HFB54317.1"/>
    </source>
</evidence>
<gene>
    <name evidence="2" type="ORF">ENJ46_00215</name>
</gene>
<organism evidence="2">
    <name type="scientific">Hellea balneolensis</name>
    <dbReference type="NCBI Taxonomy" id="287478"/>
    <lineage>
        <taxon>Bacteria</taxon>
        <taxon>Pseudomonadati</taxon>
        <taxon>Pseudomonadota</taxon>
        <taxon>Alphaproteobacteria</taxon>
        <taxon>Maricaulales</taxon>
        <taxon>Robiginitomaculaceae</taxon>
        <taxon>Hellea</taxon>
    </lineage>
</organism>
<accession>A0A7C3GK32</accession>
<evidence type="ECO:0000256" key="1">
    <source>
        <dbReference type="ARBA" id="ARBA00009381"/>
    </source>
</evidence>
<dbReference type="PRINTS" id="PR01210">
    <property type="entry name" value="GGTRANSPTASE"/>
</dbReference>
<dbReference type="SUPFAM" id="SSF56235">
    <property type="entry name" value="N-terminal nucleophile aminohydrolases (Ntn hydrolases)"/>
    <property type="match status" value="1"/>
</dbReference>
<comment type="caution">
    <text evidence="2">The sequence shown here is derived from an EMBL/GenBank/DDBJ whole genome shotgun (WGS) entry which is preliminary data.</text>
</comment>
<feature type="non-terminal residue" evidence="2">
    <location>
        <position position="299"/>
    </location>
</feature>
<name>A0A7C3GK32_9PROT</name>
<dbReference type="EMBL" id="DRMN01000015">
    <property type="protein sequence ID" value="HFB54317.1"/>
    <property type="molecule type" value="Genomic_DNA"/>
</dbReference>
<dbReference type="AlphaFoldDB" id="A0A7C3GK32"/>
<dbReference type="InterPro" id="IPR029055">
    <property type="entry name" value="Ntn_hydrolases_N"/>
</dbReference>
<protein>
    <submittedName>
        <fullName evidence="2">Gamma-glutamyltransferase</fullName>
    </submittedName>
</protein>
<comment type="similarity">
    <text evidence="1">Belongs to the gamma-glutamyltransferase family.</text>
</comment>
<dbReference type="PANTHER" id="PTHR43199">
    <property type="entry name" value="GLUTATHIONE HYDROLASE"/>
    <property type="match status" value="1"/>
</dbReference>
<dbReference type="InterPro" id="IPR051792">
    <property type="entry name" value="GGT_bact"/>
</dbReference>
<dbReference type="PANTHER" id="PTHR43199:SF1">
    <property type="entry name" value="GLUTATHIONE HYDROLASE PROENZYME"/>
    <property type="match status" value="1"/>
</dbReference>
<reference evidence="2" key="1">
    <citation type="journal article" date="2020" name="mSystems">
        <title>Genome- and Community-Level Interaction Insights into Carbon Utilization and Element Cycling Functions of Hydrothermarchaeota in Hydrothermal Sediment.</title>
        <authorList>
            <person name="Zhou Z."/>
            <person name="Liu Y."/>
            <person name="Xu W."/>
            <person name="Pan J."/>
            <person name="Luo Z.H."/>
            <person name="Li M."/>
        </authorList>
    </citation>
    <scope>NUCLEOTIDE SEQUENCE [LARGE SCALE GENOMIC DNA]</scope>
    <source>
        <strain evidence="2">HyVt-489</strain>
    </source>
</reference>
<sequence length="299" mass="31644">MKHLLLTSCVLAFALTGCQKGSADMPTLSIETAQMSPAPTPHTKGMVAAANPYAVEAGLEALRAGGSAVDAAIAVQAVLSLVEPQSSGVAGGAFMIYYDASTGEVSAYNGREAAPAAIDENLFLDENGEAMRRFEGIISGKSTGVPGVIAMLHLAHEEYGKRPWADNFNPGIKLAEEGFTVSPRMAGLVKIAGDYGLRHQKETREYFFHEDGSPLVAGDVRDNPAYAQSLKAIAADYRALYEGPLAEAIIKAVHEDPRPGLLSLEDLKNYRPQKTKALCSPYRDYILCGAQAPSSGGIA</sequence>
<dbReference type="Pfam" id="PF01019">
    <property type="entry name" value="G_glu_transpept"/>
    <property type="match status" value="1"/>
</dbReference>
<dbReference type="PROSITE" id="PS51257">
    <property type="entry name" value="PROKAR_LIPOPROTEIN"/>
    <property type="match status" value="1"/>
</dbReference>
<dbReference type="Proteomes" id="UP000886042">
    <property type="component" value="Unassembled WGS sequence"/>
</dbReference>